<keyword evidence="3" id="KW-1185">Reference proteome</keyword>
<dbReference type="PROSITE" id="PS51257">
    <property type="entry name" value="PROKAR_LIPOPROTEIN"/>
    <property type="match status" value="1"/>
</dbReference>
<reference evidence="2 3" key="1">
    <citation type="submission" date="2013-09" db="EMBL/GenBank/DDBJ databases">
        <authorList>
            <person name="Zeng Z."/>
            <person name="Chen C."/>
        </authorList>
    </citation>
    <scope>NUCLEOTIDE SEQUENCE [LARGE SCALE GENOMIC DNA]</scope>
    <source>
        <strain evidence="2 3">WB 3.3-2</strain>
    </source>
</reference>
<sequence length="285" mass="31110">MKQMMTKMLVGVMAATLLFSCEAEEDRQSLPATGVSPSEINISVTQDPLNPNLVTMTNLMDDVIPYWSYTDAAGNELGHSNLKTVSTTFPFAGNYSVYFTAYTRGGAVAAAPVPVRIASNNAEYFSAPEWNMLTNGVNGKTWVLDMESPIGWAGLDYPYNTTGTDFWNWFPDYAGNSWVMPNKNWGSMKFDLNGGYNTTVSQTALTTDAQTSKTGSFSFDIAAHTLTFNGGTELLSGGDYRPDAGNWTTVKVVELSDNSLRLAVIRNQSRTGEGVCLIVFHYKPA</sequence>
<dbReference type="AlphaFoldDB" id="A0A0A2LZQ5"/>
<dbReference type="OrthoDB" id="646668at2"/>
<gene>
    <name evidence="2" type="ORF">Q765_19410</name>
</gene>
<evidence type="ECO:0000313" key="2">
    <source>
        <dbReference type="EMBL" id="KGO84826.1"/>
    </source>
</evidence>
<organism evidence="2 3">
    <name type="scientific">Flavobacterium rivuli WB 3.3-2 = DSM 21788</name>
    <dbReference type="NCBI Taxonomy" id="1121895"/>
    <lineage>
        <taxon>Bacteria</taxon>
        <taxon>Pseudomonadati</taxon>
        <taxon>Bacteroidota</taxon>
        <taxon>Flavobacteriia</taxon>
        <taxon>Flavobacteriales</taxon>
        <taxon>Flavobacteriaceae</taxon>
        <taxon>Flavobacterium</taxon>
    </lineage>
</organism>
<protein>
    <recommendedName>
        <fullName evidence="4">PKD domain-containing protein</fullName>
    </recommendedName>
</protein>
<dbReference type="STRING" id="1121895.GCA_000378485_03921"/>
<dbReference type="Proteomes" id="UP000030152">
    <property type="component" value="Unassembled WGS sequence"/>
</dbReference>
<dbReference type="eggNOG" id="ENOG502Z91V">
    <property type="taxonomic scope" value="Bacteria"/>
</dbReference>
<proteinExistence type="predicted"/>
<evidence type="ECO:0000313" key="3">
    <source>
        <dbReference type="Proteomes" id="UP000030152"/>
    </source>
</evidence>
<comment type="caution">
    <text evidence="2">The sequence shown here is derived from an EMBL/GenBank/DDBJ whole genome shotgun (WGS) entry which is preliminary data.</text>
</comment>
<accession>A0A0A2LZQ5</accession>
<dbReference type="EMBL" id="JRLX01000034">
    <property type="protein sequence ID" value="KGO84826.1"/>
    <property type="molecule type" value="Genomic_DNA"/>
</dbReference>
<evidence type="ECO:0008006" key="4">
    <source>
        <dbReference type="Google" id="ProtNLM"/>
    </source>
</evidence>
<keyword evidence="1" id="KW-0732">Signal</keyword>
<feature type="signal peptide" evidence="1">
    <location>
        <begin position="1"/>
        <end position="23"/>
    </location>
</feature>
<dbReference type="RefSeq" id="WP_026300209.1">
    <property type="nucleotide sequence ID" value="NZ_JRLX01000034.1"/>
</dbReference>
<feature type="chain" id="PRO_5001991653" description="PKD domain-containing protein" evidence="1">
    <location>
        <begin position="24"/>
        <end position="285"/>
    </location>
</feature>
<name>A0A0A2LZQ5_9FLAO</name>
<evidence type="ECO:0000256" key="1">
    <source>
        <dbReference type="SAM" id="SignalP"/>
    </source>
</evidence>